<name>A0A5B7GXT0_PORTR</name>
<dbReference type="AlphaFoldDB" id="A0A5B7GXT0"/>
<sequence length="98" mass="10546">MGARPPGAYTLSLAVAAHDSWVAEWPGRRRKRKEPSVAVTRRGSARQGSLAAPSRLSADPPTVKFPKRPERRRAVASQAASCGAVSTMEYSPSKKKCV</sequence>
<evidence type="ECO:0000313" key="2">
    <source>
        <dbReference type="EMBL" id="MPC62389.1"/>
    </source>
</evidence>
<proteinExistence type="predicted"/>
<evidence type="ECO:0000256" key="1">
    <source>
        <dbReference type="SAM" id="MobiDB-lite"/>
    </source>
</evidence>
<dbReference type="Proteomes" id="UP000324222">
    <property type="component" value="Unassembled WGS sequence"/>
</dbReference>
<organism evidence="2 3">
    <name type="scientific">Portunus trituberculatus</name>
    <name type="common">Swimming crab</name>
    <name type="synonym">Neptunus trituberculatus</name>
    <dbReference type="NCBI Taxonomy" id="210409"/>
    <lineage>
        <taxon>Eukaryota</taxon>
        <taxon>Metazoa</taxon>
        <taxon>Ecdysozoa</taxon>
        <taxon>Arthropoda</taxon>
        <taxon>Crustacea</taxon>
        <taxon>Multicrustacea</taxon>
        <taxon>Malacostraca</taxon>
        <taxon>Eumalacostraca</taxon>
        <taxon>Eucarida</taxon>
        <taxon>Decapoda</taxon>
        <taxon>Pleocyemata</taxon>
        <taxon>Brachyura</taxon>
        <taxon>Eubrachyura</taxon>
        <taxon>Portunoidea</taxon>
        <taxon>Portunidae</taxon>
        <taxon>Portuninae</taxon>
        <taxon>Portunus</taxon>
    </lineage>
</organism>
<evidence type="ECO:0000313" key="3">
    <source>
        <dbReference type="Proteomes" id="UP000324222"/>
    </source>
</evidence>
<feature type="region of interest" description="Disordered" evidence="1">
    <location>
        <begin position="25"/>
        <end position="98"/>
    </location>
</feature>
<keyword evidence="3" id="KW-1185">Reference proteome</keyword>
<gene>
    <name evidence="2" type="ORF">E2C01_056473</name>
</gene>
<reference evidence="2 3" key="1">
    <citation type="submission" date="2019-05" db="EMBL/GenBank/DDBJ databases">
        <title>Another draft genome of Portunus trituberculatus and its Hox gene families provides insights of decapod evolution.</title>
        <authorList>
            <person name="Jeong J.-H."/>
            <person name="Song I."/>
            <person name="Kim S."/>
            <person name="Choi T."/>
            <person name="Kim D."/>
            <person name="Ryu S."/>
            <person name="Kim W."/>
        </authorList>
    </citation>
    <scope>NUCLEOTIDE SEQUENCE [LARGE SCALE GENOMIC DNA]</scope>
    <source>
        <tissue evidence="2">Muscle</tissue>
    </source>
</reference>
<protein>
    <submittedName>
        <fullName evidence="2">Uncharacterized protein</fullName>
    </submittedName>
</protein>
<dbReference type="EMBL" id="VSRR010019615">
    <property type="protein sequence ID" value="MPC62389.1"/>
    <property type="molecule type" value="Genomic_DNA"/>
</dbReference>
<accession>A0A5B7GXT0</accession>
<comment type="caution">
    <text evidence="2">The sequence shown here is derived from an EMBL/GenBank/DDBJ whole genome shotgun (WGS) entry which is preliminary data.</text>
</comment>